<name>H5V603_ATLHE</name>
<evidence type="ECO:0000313" key="2">
    <source>
        <dbReference type="Proteomes" id="UP000010297"/>
    </source>
</evidence>
<dbReference type="RefSeq" id="WP_002437709.1">
    <property type="nucleotide sequence ID" value="NZ_BAFF01000015.1"/>
</dbReference>
<proteinExistence type="predicted"/>
<accession>H5V603</accession>
<gene>
    <name evidence="1" type="ORF">EH105704_15_00230</name>
</gene>
<sequence length="135" mass="15583">MDLRDVSWRLAHLIVELMRDAPLNKKLLYAYFNDLIELDEKWLPEYLAQELEDIKLQFSHPQAVTVDKLSESQLLNLAKRIVLLLNEVSYYAGIHAQVLDVPLCGSEAVRDEMDDSGLLFTERHAARNSTNLKCR</sequence>
<comment type="caution">
    <text evidence="1">The sequence shown here is derived from an EMBL/GenBank/DDBJ whole genome shotgun (WGS) entry which is preliminary data.</text>
</comment>
<dbReference type="GeneID" id="92827360"/>
<reference evidence="1 2" key="1">
    <citation type="submission" date="2012-02" db="EMBL/GenBank/DDBJ databases">
        <title>Whole genome shotgun sequence of Escherichia hermannii NBRC 105704.</title>
        <authorList>
            <person name="Yoshida I."/>
            <person name="Hosoyama A."/>
            <person name="Tsuchikane K."/>
            <person name="Katsumata H."/>
            <person name="Yamazaki S."/>
            <person name="Fujita N."/>
        </authorList>
    </citation>
    <scope>NUCLEOTIDE SEQUENCE [LARGE SCALE GENOMIC DNA]</scope>
    <source>
        <strain evidence="1 2">NBRC 105704</strain>
    </source>
</reference>
<evidence type="ECO:0000313" key="1">
    <source>
        <dbReference type="EMBL" id="GAB53411.1"/>
    </source>
</evidence>
<organism evidence="1 2">
    <name type="scientific">Atlantibacter hermannii NBRC 105704</name>
    <dbReference type="NCBI Taxonomy" id="1115512"/>
    <lineage>
        <taxon>Bacteria</taxon>
        <taxon>Pseudomonadati</taxon>
        <taxon>Pseudomonadota</taxon>
        <taxon>Gammaproteobacteria</taxon>
        <taxon>Enterobacterales</taxon>
        <taxon>Enterobacteriaceae</taxon>
        <taxon>Atlantibacter</taxon>
    </lineage>
</organism>
<dbReference type="Proteomes" id="UP000010297">
    <property type="component" value="Unassembled WGS sequence"/>
</dbReference>
<protein>
    <submittedName>
        <fullName evidence="1">Uncharacterized protein</fullName>
    </submittedName>
</protein>
<dbReference type="EMBL" id="BAFF01000015">
    <property type="protein sequence ID" value="GAB53411.1"/>
    <property type="molecule type" value="Genomic_DNA"/>
</dbReference>
<dbReference type="AlphaFoldDB" id="H5V603"/>
<keyword evidence="2" id="KW-1185">Reference proteome</keyword>